<sequence>MKLFKIADPCGNVDGDEANVEIVDLCTKIDGQEAMGAVNVIELTKTWVVVEVAIVSKGR</sequence>
<protein>
    <submittedName>
        <fullName evidence="1">Uncharacterized protein</fullName>
    </submittedName>
</protein>
<accession>A0A6G1BM14</accession>
<evidence type="ECO:0000313" key="2">
    <source>
        <dbReference type="Proteomes" id="UP000479710"/>
    </source>
</evidence>
<gene>
    <name evidence="1" type="ORF">E2562_017773</name>
</gene>
<proteinExistence type="predicted"/>
<evidence type="ECO:0000313" key="1">
    <source>
        <dbReference type="EMBL" id="KAF0888767.1"/>
    </source>
</evidence>
<dbReference type="Proteomes" id="UP000479710">
    <property type="component" value="Unassembled WGS sequence"/>
</dbReference>
<dbReference type="EMBL" id="SPHZ02000012">
    <property type="protein sequence ID" value="KAF0888767.1"/>
    <property type="molecule type" value="Genomic_DNA"/>
</dbReference>
<reference evidence="1 2" key="1">
    <citation type="submission" date="2019-11" db="EMBL/GenBank/DDBJ databases">
        <title>Whole genome sequence of Oryza granulata.</title>
        <authorList>
            <person name="Li W."/>
        </authorList>
    </citation>
    <scope>NUCLEOTIDE SEQUENCE [LARGE SCALE GENOMIC DNA]</scope>
    <source>
        <strain evidence="2">cv. Menghai</strain>
        <tissue evidence="1">Leaf</tissue>
    </source>
</reference>
<organism evidence="1 2">
    <name type="scientific">Oryza meyeriana var. granulata</name>
    <dbReference type="NCBI Taxonomy" id="110450"/>
    <lineage>
        <taxon>Eukaryota</taxon>
        <taxon>Viridiplantae</taxon>
        <taxon>Streptophyta</taxon>
        <taxon>Embryophyta</taxon>
        <taxon>Tracheophyta</taxon>
        <taxon>Spermatophyta</taxon>
        <taxon>Magnoliopsida</taxon>
        <taxon>Liliopsida</taxon>
        <taxon>Poales</taxon>
        <taxon>Poaceae</taxon>
        <taxon>BOP clade</taxon>
        <taxon>Oryzoideae</taxon>
        <taxon>Oryzeae</taxon>
        <taxon>Oryzinae</taxon>
        <taxon>Oryza</taxon>
        <taxon>Oryza meyeriana</taxon>
    </lineage>
</organism>
<keyword evidence="2" id="KW-1185">Reference proteome</keyword>
<comment type="caution">
    <text evidence="1">The sequence shown here is derived from an EMBL/GenBank/DDBJ whole genome shotgun (WGS) entry which is preliminary data.</text>
</comment>
<name>A0A6G1BM14_9ORYZ</name>
<dbReference type="AlphaFoldDB" id="A0A6G1BM14"/>